<protein>
    <submittedName>
        <fullName evidence="2">Uncharacterized protein</fullName>
    </submittedName>
</protein>
<organism evidence="2 3">
    <name type="scientific">Leucobacter rhizosphaerae</name>
    <dbReference type="NCBI Taxonomy" id="2932245"/>
    <lineage>
        <taxon>Bacteria</taxon>
        <taxon>Bacillati</taxon>
        <taxon>Actinomycetota</taxon>
        <taxon>Actinomycetes</taxon>
        <taxon>Micrococcales</taxon>
        <taxon>Microbacteriaceae</taxon>
        <taxon>Leucobacter</taxon>
    </lineage>
</organism>
<accession>A0ABY4FVM6</accession>
<reference evidence="2 3" key="1">
    <citation type="submission" date="2022-04" db="EMBL/GenBank/DDBJ databases">
        <title>Leucobacter sp. isolated from rhizosphere of onion.</title>
        <authorList>
            <person name="Won M."/>
            <person name="Lee C.-M."/>
            <person name="Woen H.-Y."/>
            <person name="Kwon S.-W."/>
        </authorList>
    </citation>
    <scope>NUCLEOTIDE SEQUENCE [LARGE SCALE GENOMIC DNA]</scope>
    <source>
        <strain evidence="2 3">H25R-14</strain>
    </source>
</reference>
<evidence type="ECO:0000313" key="2">
    <source>
        <dbReference type="EMBL" id="UOQ60356.1"/>
    </source>
</evidence>
<name>A0ABY4FVM6_9MICO</name>
<dbReference type="Proteomes" id="UP000831775">
    <property type="component" value="Chromosome"/>
</dbReference>
<gene>
    <name evidence="2" type="ORF">MUN76_15205</name>
</gene>
<keyword evidence="3" id="KW-1185">Reference proteome</keyword>
<feature type="compositionally biased region" description="Polar residues" evidence="1">
    <location>
        <begin position="1"/>
        <end position="28"/>
    </location>
</feature>
<proteinExistence type="predicted"/>
<dbReference type="EMBL" id="CP095043">
    <property type="protein sequence ID" value="UOQ60356.1"/>
    <property type="molecule type" value="Genomic_DNA"/>
</dbReference>
<feature type="region of interest" description="Disordered" evidence="1">
    <location>
        <begin position="1"/>
        <end position="33"/>
    </location>
</feature>
<dbReference type="RefSeq" id="WP_244685921.1">
    <property type="nucleotide sequence ID" value="NZ_CP095043.1"/>
</dbReference>
<evidence type="ECO:0000256" key="1">
    <source>
        <dbReference type="SAM" id="MobiDB-lite"/>
    </source>
</evidence>
<sequence>MDIATTTEPKSDQQNFDDYQSAPKTVTVSEVKKGSAEQPVEIHLVEFPGRPFKPSKSMRRVLVAAWGGEASNYPGRILRLYGDPTVKFGGQTVGGIRISHMSHLTEPVTVHLTVTRGKRAPFTVQPIATPQDATAWLTEATTLEELQKAWGMVQRAGLGAIAELANLKDSRKAELQ</sequence>
<evidence type="ECO:0000313" key="3">
    <source>
        <dbReference type="Proteomes" id="UP000831775"/>
    </source>
</evidence>